<dbReference type="EMBL" id="PXWG01000112">
    <property type="protein sequence ID" value="PSJ25594.1"/>
    <property type="molecule type" value="Genomic_DNA"/>
</dbReference>
<dbReference type="InterPro" id="IPR050320">
    <property type="entry name" value="N5-glutamine_MTase"/>
</dbReference>
<dbReference type="InterPro" id="IPR004556">
    <property type="entry name" value="HemK-like"/>
</dbReference>
<dbReference type="InterPro" id="IPR029063">
    <property type="entry name" value="SAM-dependent_MTases_sf"/>
</dbReference>
<feature type="domain" description="Methyltransferase small" evidence="7">
    <location>
        <begin position="97"/>
        <end position="186"/>
    </location>
</feature>
<proteinExistence type="predicted"/>
<comment type="catalytic activity">
    <reaction evidence="5">
        <text>L-glutaminyl-[peptide chain release factor] + S-adenosyl-L-methionine = N(5)-methyl-L-glutaminyl-[peptide chain release factor] + S-adenosyl-L-homocysteine + H(+)</text>
        <dbReference type="Rhea" id="RHEA:42896"/>
        <dbReference type="Rhea" id="RHEA-COMP:10271"/>
        <dbReference type="Rhea" id="RHEA-COMP:10272"/>
        <dbReference type="ChEBI" id="CHEBI:15378"/>
        <dbReference type="ChEBI" id="CHEBI:30011"/>
        <dbReference type="ChEBI" id="CHEBI:57856"/>
        <dbReference type="ChEBI" id="CHEBI:59789"/>
        <dbReference type="ChEBI" id="CHEBI:61891"/>
        <dbReference type="EC" id="2.1.1.297"/>
    </reaction>
</comment>
<feature type="compositionally biased region" description="Low complexity" evidence="6">
    <location>
        <begin position="274"/>
        <end position="307"/>
    </location>
</feature>
<dbReference type="OrthoDB" id="9800643at2"/>
<dbReference type="SUPFAM" id="SSF53335">
    <property type="entry name" value="S-adenosyl-L-methionine-dependent methyltransferases"/>
    <property type="match status" value="1"/>
</dbReference>
<dbReference type="NCBIfam" id="TIGR00536">
    <property type="entry name" value="hemK_fam"/>
    <property type="match status" value="1"/>
</dbReference>
<dbReference type="Pfam" id="PF05175">
    <property type="entry name" value="MTS"/>
    <property type="match status" value="1"/>
</dbReference>
<name>A0A9X7JKS1_9ACTN</name>
<dbReference type="PANTHER" id="PTHR18895">
    <property type="entry name" value="HEMK METHYLTRANSFERASE"/>
    <property type="match status" value="1"/>
</dbReference>
<dbReference type="Proteomes" id="UP000242427">
    <property type="component" value="Unassembled WGS sequence"/>
</dbReference>
<dbReference type="PANTHER" id="PTHR18895:SF74">
    <property type="entry name" value="MTRF1L RELEASE FACTOR GLUTAMINE METHYLTRANSFERASE"/>
    <property type="match status" value="1"/>
</dbReference>
<evidence type="ECO:0000256" key="2">
    <source>
        <dbReference type="ARBA" id="ARBA00022603"/>
    </source>
</evidence>
<feature type="region of interest" description="Disordered" evidence="6">
    <location>
        <begin position="274"/>
        <end position="344"/>
    </location>
</feature>
<evidence type="ECO:0000256" key="4">
    <source>
        <dbReference type="ARBA" id="ARBA00022691"/>
    </source>
</evidence>
<dbReference type="InterPro" id="IPR022446">
    <property type="entry name" value="MeTrfrase_put"/>
</dbReference>
<dbReference type="NCBIfam" id="TIGR03704">
    <property type="entry name" value="PrmC_rel_meth"/>
    <property type="match status" value="1"/>
</dbReference>
<dbReference type="EC" id="2.1.1.297" evidence="1"/>
<evidence type="ECO:0000256" key="3">
    <source>
        <dbReference type="ARBA" id="ARBA00022679"/>
    </source>
</evidence>
<keyword evidence="4" id="KW-0949">S-adenosyl-L-methionine</keyword>
<keyword evidence="9" id="KW-1185">Reference proteome</keyword>
<accession>A0A9X7JKS1</accession>
<evidence type="ECO:0000259" key="7">
    <source>
        <dbReference type="Pfam" id="PF05175"/>
    </source>
</evidence>
<reference evidence="8 9" key="1">
    <citation type="submission" date="2018-03" db="EMBL/GenBank/DDBJ databases">
        <title>Chitinolytic properties of Streptosporangium nondiastaticum TBG75A20.</title>
        <authorList>
            <person name="Gayathri V."/>
            <person name="Shiburaj S."/>
        </authorList>
    </citation>
    <scope>NUCLEOTIDE SEQUENCE [LARGE SCALE GENOMIC DNA]</scope>
    <source>
        <strain evidence="8 9">TBG75A20</strain>
    </source>
</reference>
<comment type="caution">
    <text evidence="8">The sequence shown here is derived from an EMBL/GenBank/DDBJ whole genome shotgun (WGS) entry which is preliminary data.</text>
</comment>
<evidence type="ECO:0000256" key="6">
    <source>
        <dbReference type="SAM" id="MobiDB-lite"/>
    </source>
</evidence>
<evidence type="ECO:0000256" key="5">
    <source>
        <dbReference type="ARBA" id="ARBA00048391"/>
    </source>
</evidence>
<protein>
    <recommendedName>
        <fullName evidence="1">peptide chain release factor N(5)-glutamine methyltransferase</fullName>
        <ecNumber evidence="1">2.1.1.297</ecNumber>
    </recommendedName>
</protein>
<dbReference type="GO" id="GO:0102559">
    <property type="term" value="F:peptide chain release factor N(5)-glutamine methyltransferase activity"/>
    <property type="evidence" value="ECO:0007669"/>
    <property type="project" value="UniProtKB-EC"/>
</dbReference>
<sequence length="344" mass="35242">MVDSSPLLSLSSSPSLYPRVVSELRTAGCVFAEDEARLILSAARTDGEARNMVARRVAGLPLEHVVGWAEFCGLRIAVDTGVFVPRRRTEFLVGQAAALALALPSARRAVVVDLCCGSGAVGAALATVLGDVELHAADIDPAAVRCARRNIGSGGAVYEGDLYEPLPRELRGRIDVLVANAPYVPTGAIALLPGEARDHEARVALDGGSDGLDVQRRVAAAAAEWLAPGGHLLVETSERQAARTVRTFEAAGLSAQAVECDDLDATVVVGTAPAAGTAPTAGTATTAGLAPTAGTGPTVRPTPTVGPDPAGSTGLLSRGRGPEGPYRDRAVPAGPPRRLPRRPA</sequence>
<dbReference type="InterPro" id="IPR007848">
    <property type="entry name" value="Small_mtfrase_dom"/>
</dbReference>
<dbReference type="CDD" id="cd02440">
    <property type="entry name" value="AdoMet_MTases"/>
    <property type="match status" value="1"/>
</dbReference>
<keyword evidence="3" id="KW-0808">Transferase</keyword>
<gene>
    <name evidence="8" type="ORF">B7P34_27345</name>
</gene>
<keyword evidence="2" id="KW-0489">Methyltransferase</keyword>
<evidence type="ECO:0000313" key="8">
    <source>
        <dbReference type="EMBL" id="PSJ25594.1"/>
    </source>
</evidence>
<evidence type="ECO:0000256" key="1">
    <source>
        <dbReference type="ARBA" id="ARBA00012771"/>
    </source>
</evidence>
<dbReference type="Gene3D" id="3.40.50.150">
    <property type="entry name" value="Vaccinia Virus protein VP39"/>
    <property type="match status" value="1"/>
</dbReference>
<organism evidence="8 9">
    <name type="scientific">Streptosporangium nondiastaticum</name>
    <dbReference type="NCBI Taxonomy" id="35764"/>
    <lineage>
        <taxon>Bacteria</taxon>
        <taxon>Bacillati</taxon>
        <taxon>Actinomycetota</taxon>
        <taxon>Actinomycetes</taxon>
        <taxon>Streptosporangiales</taxon>
        <taxon>Streptosporangiaceae</taxon>
        <taxon>Streptosporangium</taxon>
    </lineage>
</organism>
<dbReference type="AlphaFoldDB" id="A0A9X7JKS1"/>
<evidence type="ECO:0000313" key="9">
    <source>
        <dbReference type="Proteomes" id="UP000242427"/>
    </source>
</evidence>
<dbReference type="GO" id="GO:0032259">
    <property type="term" value="P:methylation"/>
    <property type="evidence" value="ECO:0007669"/>
    <property type="project" value="UniProtKB-KW"/>
</dbReference>